<protein>
    <submittedName>
        <fullName evidence="2">Uncharacterized protein</fullName>
    </submittedName>
</protein>
<feature type="transmembrane region" description="Helical" evidence="1">
    <location>
        <begin position="21"/>
        <end position="40"/>
    </location>
</feature>
<sequence>MKLSGDHTQRFAQRWLLTTSTNCAVDMVSLVTLLLAWLLLARRIHIPPFGHAWMATQCLQITVQIVLCRRGASPAWRELGAATFRLNSFGMGAANAITKLWLDQTACQTGRLALARHAMLMLLSSGAGTLLLIQAKAMRLSLALAVQLFVVLMCMQTNSTMCSGAALTRPLAQQQTHQLFQLLELASFSPLPVAAKVQPATECAAVLGYLQLSIGLVLPLLAQAALESSLFQEHQQQRRQCGVRPESGYMQWVFDAIGSLGEALDRVTFPAALWMLLGLLWKLSVVIAYRQAEGG</sequence>
<dbReference type="AlphaFoldDB" id="A0AAD5DXL2"/>
<name>A0AAD5DXL2_9CHLO</name>
<keyword evidence="3" id="KW-1185">Reference proteome</keyword>
<reference evidence="2" key="1">
    <citation type="submission" date="2020-11" db="EMBL/GenBank/DDBJ databases">
        <title>Chlorella ohadii genome sequencing and assembly.</title>
        <authorList>
            <person name="Murik O."/>
            <person name="Treves H."/>
            <person name="Kedem I."/>
            <person name="Shotland Y."/>
            <person name="Kaplan A."/>
        </authorList>
    </citation>
    <scope>NUCLEOTIDE SEQUENCE</scope>
    <source>
        <strain evidence="2">1</strain>
    </source>
</reference>
<organism evidence="2 3">
    <name type="scientific">Chlorella ohadii</name>
    <dbReference type="NCBI Taxonomy" id="2649997"/>
    <lineage>
        <taxon>Eukaryota</taxon>
        <taxon>Viridiplantae</taxon>
        <taxon>Chlorophyta</taxon>
        <taxon>core chlorophytes</taxon>
        <taxon>Trebouxiophyceae</taxon>
        <taxon>Chlorellales</taxon>
        <taxon>Chlorellaceae</taxon>
        <taxon>Chlorella clade</taxon>
        <taxon>Chlorella</taxon>
    </lineage>
</organism>
<dbReference type="EMBL" id="JADXDR010000055">
    <property type="protein sequence ID" value="KAI7842159.1"/>
    <property type="molecule type" value="Genomic_DNA"/>
</dbReference>
<evidence type="ECO:0000313" key="3">
    <source>
        <dbReference type="Proteomes" id="UP001205105"/>
    </source>
</evidence>
<dbReference type="Proteomes" id="UP001205105">
    <property type="component" value="Unassembled WGS sequence"/>
</dbReference>
<feature type="transmembrane region" description="Helical" evidence="1">
    <location>
        <begin position="114"/>
        <end position="133"/>
    </location>
</feature>
<proteinExistence type="predicted"/>
<keyword evidence="1" id="KW-1133">Transmembrane helix</keyword>
<keyword evidence="1" id="KW-0472">Membrane</keyword>
<accession>A0AAD5DXL2</accession>
<gene>
    <name evidence="2" type="ORF">COHA_004182</name>
</gene>
<comment type="caution">
    <text evidence="2">The sequence shown here is derived from an EMBL/GenBank/DDBJ whole genome shotgun (WGS) entry which is preliminary data.</text>
</comment>
<evidence type="ECO:0000256" key="1">
    <source>
        <dbReference type="SAM" id="Phobius"/>
    </source>
</evidence>
<keyword evidence="1" id="KW-0812">Transmembrane</keyword>
<feature type="transmembrane region" description="Helical" evidence="1">
    <location>
        <begin position="140"/>
        <end position="158"/>
    </location>
</feature>
<evidence type="ECO:0000313" key="2">
    <source>
        <dbReference type="EMBL" id="KAI7842159.1"/>
    </source>
</evidence>
<feature type="transmembrane region" description="Helical" evidence="1">
    <location>
        <begin position="271"/>
        <end position="289"/>
    </location>
</feature>